<evidence type="ECO:0000313" key="3">
    <source>
        <dbReference type="Proteomes" id="UP000824091"/>
    </source>
</evidence>
<dbReference type="InterPro" id="IPR004027">
    <property type="entry name" value="SEC_C_motif"/>
</dbReference>
<dbReference type="EMBL" id="DVMO01000050">
    <property type="protein sequence ID" value="HIU27398.1"/>
    <property type="molecule type" value="Genomic_DNA"/>
</dbReference>
<evidence type="ECO:0000256" key="1">
    <source>
        <dbReference type="SAM" id="MobiDB-lite"/>
    </source>
</evidence>
<reference evidence="2" key="2">
    <citation type="journal article" date="2021" name="PeerJ">
        <title>Extensive microbial diversity within the chicken gut microbiome revealed by metagenomics and culture.</title>
        <authorList>
            <person name="Gilroy R."/>
            <person name="Ravi A."/>
            <person name="Getino M."/>
            <person name="Pursley I."/>
            <person name="Horton D.L."/>
            <person name="Alikhan N.F."/>
            <person name="Baker D."/>
            <person name="Gharbi K."/>
            <person name="Hall N."/>
            <person name="Watson M."/>
            <person name="Adriaenssens E.M."/>
            <person name="Foster-Nyarko E."/>
            <person name="Jarju S."/>
            <person name="Secka A."/>
            <person name="Antonio M."/>
            <person name="Oren A."/>
            <person name="Chaudhuri R.R."/>
            <person name="La Ragione R."/>
            <person name="Hildebrand F."/>
            <person name="Pallen M.J."/>
        </authorList>
    </citation>
    <scope>NUCLEOTIDE SEQUENCE</scope>
    <source>
        <strain evidence="2">11300</strain>
    </source>
</reference>
<dbReference type="PANTHER" id="PTHR33747:SF1">
    <property type="entry name" value="ADENYLATE CYCLASE-ASSOCIATED CAP C-TERMINAL DOMAIN-CONTAINING PROTEIN"/>
    <property type="match status" value="1"/>
</dbReference>
<accession>A0A9D1L8Q8</accession>
<organism evidence="2 3">
    <name type="scientific">Candidatus Fimisoma avicola</name>
    <dbReference type="NCBI Taxonomy" id="2840826"/>
    <lineage>
        <taxon>Bacteria</taxon>
        <taxon>Bacillati</taxon>
        <taxon>Bacillota</taxon>
        <taxon>Clostridia</taxon>
        <taxon>Eubacteriales</taxon>
        <taxon>Candidatus Fimisoma</taxon>
    </lineage>
</organism>
<feature type="compositionally biased region" description="Basic and acidic residues" evidence="1">
    <location>
        <begin position="135"/>
        <end position="146"/>
    </location>
</feature>
<sequence length="166" mass="19159">MSLYQQWVDLMDGQTQETFQDFWKKYSDTETRIYQHILAAGDGHLTGRVSDLITKFDAEPAIFMGFLDGINTSLKNSLDLESIDEDSQIDLDIDFEKLYFNMHKAEADYLYSLTEWDGVLSADRRAEITREYKRSKTIRKEKEPGRNDPCPCGSGKKYKKCCGANK</sequence>
<feature type="region of interest" description="Disordered" evidence="1">
    <location>
        <begin position="135"/>
        <end position="156"/>
    </location>
</feature>
<dbReference type="Gene3D" id="3.10.450.50">
    <property type="match status" value="1"/>
</dbReference>
<gene>
    <name evidence="2" type="ORF">IAD16_03310</name>
</gene>
<dbReference type="NCBIfam" id="NF004088">
    <property type="entry name" value="PRK05590.1"/>
    <property type="match status" value="1"/>
</dbReference>
<reference evidence="2" key="1">
    <citation type="submission" date="2020-10" db="EMBL/GenBank/DDBJ databases">
        <authorList>
            <person name="Gilroy R."/>
        </authorList>
    </citation>
    <scope>NUCLEOTIDE SEQUENCE</scope>
    <source>
        <strain evidence="2">11300</strain>
    </source>
</reference>
<dbReference type="Pfam" id="PF02810">
    <property type="entry name" value="SEC-C"/>
    <property type="match status" value="1"/>
</dbReference>
<name>A0A9D1L8Q8_9FIRM</name>
<dbReference type="SUPFAM" id="SSF103642">
    <property type="entry name" value="Sec-C motif"/>
    <property type="match status" value="1"/>
</dbReference>
<dbReference type="AlphaFoldDB" id="A0A9D1L8Q8"/>
<dbReference type="PANTHER" id="PTHR33747">
    <property type="entry name" value="UPF0225 PROTEIN SCO1677"/>
    <property type="match status" value="1"/>
</dbReference>
<comment type="caution">
    <text evidence="2">The sequence shown here is derived from an EMBL/GenBank/DDBJ whole genome shotgun (WGS) entry which is preliminary data.</text>
</comment>
<evidence type="ECO:0000313" key="2">
    <source>
        <dbReference type="EMBL" id="HIU27398.1"/>
    </source>
</evidence>
<dbReference type="Proteomes" id="UP000824091">
    <property type="component" value="Unassembled WGS sequence"/>
</dbReference>
<proteinExistence type="predicted"/>
<protein>
    <submittedName>
        <fullName evidence="2">SEC-C domain-containing protein</fullName>
    </submittedName>
</protein>